<comment type="caution">
    <text evidence="6">The sequence shown here is derived from an EMBL/GenBank/DDBJ whole genome shotgun (WGS) entry which is preliminary data.</text>
</comment>
<keyword evidence="4" id="KW-0472">Membrane</keyword>
<keyword evidence="1" id="KW-0805">Transcription regulation</keyword>
<dbReference type="PANTHER" id="PTHR43280">
    <property type="entry name" value="ARAC-FAMILY TRANSCRIPTIONAL REGULATOR"/>
    <property type="match status" value="1"/>
</dbReference>
<name>A0ABW1PIR9_9FLAO</name>
<evidence type="ECO:0000256" key="4">
    <source>
        <dbReference type="SAM" id="Phobius"/>
    </source>
</evidence>
<dbReference type="Pfam" id="PF13424">
    <property type="entry name" value="TPR_12"/>
    <property type="match status" value="1"/>
</dbReference>
<keyword evidence="7" id="KW-1185">Reference proteome</keyword>
<keyword evidence="2" id="KW-0238">DNA-binding</keyword>
<reference evidence="7" key="1">
    <citation type="journal article" date="2019" name="Int. J. Syst. Evol. Microbiol.">
        <title>The Global Catalogue of Microorganisms (GCM) 10K type strain sequencing project: providing services to taxonomists for standard genome sequencing and annotation.</title>
        <authorList>
            <consortium name="The Broad Institute Genomics Platform"/>
            <consortium name="The Broad Institute Genome Sequencing Center for Infectious Disease"/>
            <person name="Wu L."/>
            <person name="Ma J."/>
        </authorList>
    </citation>
    <scope>NUCLEOTIDE SEQUENCE [LARGE SCALE GENOMIC DNA]</scope>
    <source>
        <strain evidence="7">CCUG 49679</strain>
    </source>
</reference>
<proteinExistence type="predicted"/>
<dbReference type="InterPro" id="IPR011990">
    <property type="entry name" value="TPR-like_helical_dom_sf"/>
</dbReference>
<evidence type="ECO:0000313" key="6">
    <source>
        <dbReference type="EMBL" id="MFC6095438.1"/>
    </source>
</evidence>
<evidence type="ECO:0000256" key="2">
    <source>
        <dbReference type="ARBA" id="ARBA00023125"/>
    </source>
</evidence>
<dbReference type="InterPro" id="IPR009057">
    <property type="entry name" value="Homeodomain-like_sf"/>
</dbReference>
<dbReference type="SUPFAM" id="SSF48452">
    <property type="entry name" value="TPR-like"/>
    <property type="match status" value="1"/>
</dbReference>
<feature type="domain" description="HTH araC/xylS-type" evidence="5">
    <location>
        <begin position="392"/>
        <end position="504"/>
    </location>
</feature>
<dbReference type="Gene3D" id="1.25.40.10">
    <property type="entry name" value="Tetratricopeptide repeat domain"/>
    <property type="match status" value="2"/>
</dbReference>
<keyword evidence="3" id="KW-0804">Transcription</keyword>
<evidence type="ECO:0000259" key="5">
    <source>
        <dbReference type="PROSITE" id="PS01124"/>
    </source>
</evidence>
<gene>
    <name evidence="6" type="ORF">ACFPVY_02175</name>
</gene>
<sequence length="515" mass="57735">MILTLNASYAQKQSKFDSIFYNTAVNVSGKDNGKALLIADSLFRHTIDGTDKVRALMLSADINTKKGDRNSAIKYALKANAIAVELGNHEWVARISGFLSTQYRSMGLKHSGLKFLSEGLEASKKIENPSLSRQFQAIALQERAYYQMEDRQYHQAITSLEAADNLFHTLRDSQSKFFFLATNQELLGKNHISASRYDVAETDYMKGLAYLEKASGGDSPLKGFIYDGLGKICMRNKKLNEAKNYFVQALSIAEKADFVALKLDVYKDLSAYYERTGDMGSHMRYNKLYDQTAASQLIEDQKSADTIVISVKEEAKGSEHKSRVYAYGGVAALLILIASFLVYGARKKKEKKKFQKIIKQLRERRAQANEPVADTALPFLPADKKDAAMMSPEVEQLLIERLAKFESGSKFTDSTISLASVSALLDTNSKYLSYIINNRKGKDFNSYINELRVYFIVNKIENDAAYANYKISYLAEVAGFSSHSKFSAVFKSVLGLSPSIFLEQHKASKKHKHSE</sequence>
<protein>
    <submittedName>
        <fullName evidence="6">Tetratricopeptide repeat protein</fullName>
    </submittedName>
</protein>
<evidence type="ECO:0000313" key="7">
    <source>
        <dbReference type="Proteomes" id="UP001596287"/>
    </source>
</evidence>
<evidence type="ECO:0000256" key="3">
    <source>
        <dbReference type="ARBA" id="ARBA00023163"/>
    </source>
</evidence>
<dbReference type="EMBL" id="JBHSQB010000003">
    <property type="protein sequence ID" value="MFC6095438.1"/>
    <property type="molecule type" value="Genomic_DNA"/>
</dbReference>
<dbReference type="SMART" id="SM00342">
    <property type="entry name" value="HTH_ARAC"/>
    <property type="match status" value="1"/>
</dbReference>
<dbReference type="RefSeq" id="WP_379790061.1">
    <property type="nucleotide sequence ID" value="NZ_JBHSQB010000003.1"/>
</dbReference>
<dbReference type="InterPro" id="IPR018060">
    <property type="entry name" value="HTH_AraC"/>
</dbReference>
<dbReference type="Proteomes" id="UP001596287">
    <property type="component" value="Unassembled WGS sequence"/>
</dbReference>
<dbReference type="SUPFAM" id="SSF46689">
    <property type="entry name" value="Homeodomain-like"/>
    <property type="match status" value="1"/>
</dbReference>
<dbReference type="Gene3D" id="1.10.10.60">
    <property type="entry name" value="Homeodomain-like"/>
    <property type="match status" value="2"/>
</dbReference>
<organism evidence="6 7">
    <name type="scientific">Flavobacterium qiangtangense</name>
    <dbReference type="NCBI Taxonomy" id="1442595"/>
    <lineage>
        <taxon>Bacteria</taxon>
        <taxon>Pseudomonadati</taxon>
        <taxon>Bacteroidota</taxon>
        <taxon>Flavobacteriia</taxon>
        <taxon>Flavobacteriales</taxon>
        <taxon>Flavobacteriaceae</taxon>
        <taxon>Flavobacterium</taxon>
    </lineage>
</organism>
<dbReference type="PROSITE" id="PS01124">
    <property type="entry name" value="HTH_ARAC_FAMILY_2"/>
    <property type="match status" value="1"/>
</dbReference>
<accession>A0ABW1PIR9</accession>
<keyword evidence="4" id="KW-1133">Transmembrane helix</keyword>
<feature type="transmembrane region" description="Helical" evidence="4">
    <location>
        <begin position="324"/>
        <end position="345"/>
    </location>
</feature>
<dbReference type="PANTHER" id="PTHR43280:SF34">
    <property type="entry name" value="ARAC-FAMILY TRANSCRIPTIONAL REGULATOR"/>
    <property type="match status" value="1"/>
</dbReference>
<evidence type="ECO:0000256" key="1">
    <source>
        <dbReference type="ARBA" id="ARBA00023015"/>
    </source>
</evidence>
<keyword evidence="4" id="KW-0812">Transmembrane</keyword>